<dbReference type="PANTHER" id="PTHR32205">
    <property type="entry name" value="ARCHAEMETZINCIN-2-RELATED"/>
    <property type="match status" value="1"/>
</dbReference>
<keyword evidence="2" id="KW-1185">Reference proteome</keyword>
<comment type="caution">
    <text evidence="1">The sequence shown here is derived from an EMBL/GenBank/DDBJ whole genome shotgun (WGS) entry which is preliminary data.</text>
</comment>
<protein>
    <submittedName>
        <fullName evidence="1">Uncharacterized protein</fullName>
    </submittedName>
</protein>
<evidence type="ECO:0000313" key="1">
    <source>
        <dbReference type="EMBL" id="KAB0404381.1"/>
    </source>
</evidence>
<dbReference type="Proteomes" id="UP000437017">
    <property type="component" value="Unassembled WGS sequence"/>
</dbReference>
<organism evidence="1 2">
    <name type="scientific">Balaenoptera physalus</name>
    <name type="common">Fin whale</name>
    <name type="synonym">Balaena physalus</name>
    <dbReference type="NCBI Taxonomy" id="9770"/>
    <lineage>
        <taxon>Eukaryota</taxon>
        <taxon>Metazoa</taxon>
        <taxon>Chordata</taxon>
        <taxon>Craniata</taxon>
        <taxon>Vertebrata</taxon>
        <taxon>Euteleostomi</taxon>
        <taxon>Mammalia</taxon>
        <taxon>Eutheria</taxon>
        <taxon>Laurasiatheria</taxon>
        <taxon>Artiodactyla</taxon>
        <taxon>Whippomorpha</taxon>
        <taxon>Cetacea</taxon>
        <taxon>Mysticeti</taxon>
        <taxon>Balaenopteridae</taxon>
        <taxon>Balaenoptera</taxon>
    </lineage>
</organism>
<dbReference type="PANTHER" id="PTHR32205:SF5">
    <property type="entry name" value="ARCHAEMETZINCIN-2"/>
    <property type="match status" value="1"/>
</dbReference>
<dbReference type="AlphaFoldDB" id="A0A6A1QE44"/>
<feature type="non-terminal residue" evidence="1">
    <location>
        <position position="230"/>
    </location>
</feature>
<name>A0A6A1QE44_BALPH</name>
<dbReference type="EMBL" id="SGJD01000603">
    <property type="protein sequence ID" value="KAB0404381.1"/>
    <property type="molecule type" value="Genomic_DNA"/>
</dbReference>
<dbReference type="OrthoDB" id="2365600at2759"/>
<accession>A0A6A1QE44</accession>
<evidence type="ECO:0000313" key="2">
    <source>
        <dbReference type="Proteomes" id="UP000437017"/>
    </source>
</evidence>
<dbReference type="InterPro" id="IPR024079">
    <property type="entry name" value="MetalloPept_cat_dom_sf"/>
</dbReference>
<dbReference type="GO" id="GO:0008237">
    <property type="term" value="F:metallopeptidase activity"/>
    <property type="evidence" value="ECO:0007669"/>
    <property type="project" value="InterPro"/>
</dbReference>
<sequence>MPVLERQKLQWEPSSLKMQTVQRSQQTLETALISKNPALTSSQTVISLDPLLCICNQIGSPPILRLPKTLKSFSNDPYRKIPSPEKCSIYIQCIGSLGNTRIISEKYIKWLKGYCKAFFYGLTVRLLEPVPISTMRCSFRVNKNTQNLQLLKEKGPEDAFCAVEVTMIDLYPRDSWNFAPTTWKKLARASSTFALSVYASCRVLFASIIQKDTKWIDDQSADTPGITLKL</sequence>
<dbReference type="Gene3D" id="3.40.390.10">
    <property type="entry name" value="Collagenase (Catalytic Domain)"/>
    <property type="match status" value="1"/>
</dbReference>
<gene>
    <name evidence="1" type="ORF">E2I00_011311</name>
</gene>
<dbReference type="InterPro" id="IPR052009">
    <property type="entry name" value="Archaemetzincin"/>
</dbReference>
<reference evidence="1 2" key="1">
    <citation type="journal article" date="2019" name="PLoS ONE">
        <title>Genomic analyses reveal an absence of contemporary introgressive admixture between fin whales and blue whales, despite known hybrids.</title>
        <authorList>
            <person name="Westbury M.V."/>
            <person name="Petersen B."/>
            <person name="Lorenzen E.D."/>
        </authorList>
    </citation>
    <scope>NUCLEOTIDE SEQUENCE [LARGE SCALE GENOMIC DNA]</scope>
    <source>
        <strain evidence="1">FinWhale-01</strain>
    </source>
</reference>
<proteinExistence type="predicted"/>